<comment type="caution">
    <text evidence="2">The sequence shown here is derived from an EMBL/GenBank/DDBJ whole genome shotgun (WGS) entry which is preliminary data.</text>
</comment>
<name>A0A7J5TEQ4_9BIFI</name>
<feature type="transmembrane region" description="Helical" evidence="1">
    <location>
        <begin position="51"/>
        <end position="69"/>
    </location>
</feature>
<reference evidence="2 3" key="1">
    <citation type="journal article" date="2019" name="Nat. Med.">
        <title>A library of human gut bacterial isolates paired with longitudinal multiomics data enables mechanistic microbiome research.</title>
        <authorList>
            <person name="Poyet M."/>
            <person name="Groussin M."/>
            <person name="Gibbons S.M."/>
            <person name="Avila-Pacheco J."/>
            <person name="Jiang X."/>
            <person name="Kearney S.M."/>
            <person name="Perrotta A.R."/>
            <person name="Berdy B."/>
            <person name="Zhao S."/>
            <person name="Lieberman T.D."/>
            <person name="Swanson P.K."/>
            <person name="Smith M."/>
            <person name="Roesemann S."/>
            <person name="Alexander J.E."/>
            <person name="Rich S.A."/>
            <person name="Livny J."/>
            <person name="Vlamakis H."/>
            <person name="Clish C."/>
            <person name="Bullock K."/>
            <person name="Deik A."/>
            <person name="Scott J."/>
            <person name="Pierce K.A."/>
            <person name="Xavier R.J."/>
            <person name="Alm E.J."/>
        </authorList>
    </citation>
    <scope>NUCLEOTIDE SEQUENCE [LARGE SCALE GENOMIC DNA]</scope>
    <source>
        <strain evidence="2 3">BIOML-A2</strain>
    </source>
</reference>
<feature type="transmembrane region" description="Helical" evidence="1">
    <location>
        <begin position="122"/>
        <end position="139"/>
    </location>
</feature>
<feature type="transmembrane region" description="Helical" evidence="1">
    <location>
        <begin position="21"/>
        <end position="39"/>
    </location>
</feature>
<keyword evidence="1" id="KW-1133">Transmembrane helix</keyword>
<accession>A0A7J5TEQ4</accession>
<gene>
    <name evidence="2" type="ORF">GBB04_11795</name>
</gene>
<evidence type="ECO:0000313" key="2">
    <source>
        <dbReference type="EMBL" id="KAB7457038.1"/>
    </source>
</evidence>
<keyword evidence="1" id="KW-0472">Membrane</keyword>
<evidence type="ECO:0000256" key="1">
    <source>
        <dbReference type="SAM" id="Phobius"/>
    </source>
</evidence>
<dbReference type="AlphaFoldDB" id="A0A7J5TEQ4"/>
<keyword evidence="1" id="KW-0812">Transmembrane</keyword>
<proteinExistence type="predicted"/>
<dbReference type="OMA" id="AGYFWLY"/>
<feature type="transmembrane region" description="Helical" evidence="1">
    <location>
        <begin position="76"/>
        <end position="96"/>
    </location>
</feature>
<dbReference type="Proteomes" id="UP000429211">
    <property type="component" value="Unassembled WGS sequence"/>
</dbReference>
<dbReference type="EMBL" id="WDPD01000045">
    <property type="protein sequence ID" value="KAB7457038.1"/>
    <property type="molecule type" value="Genomic_DNA"/>
</dbReference>
<evidence type="ECO:0000313" key="3">
    <source>
        <dbReference type="Proteomes" id="UP000429211"/>
    </source>
</evidence>
<protein>
    <submittedName>
        <fullName evidence="2">Alcohol dehydrogenase</fullName>
    </submittedName>
</protein>
<organism evidence="2 3">
    <name type="scientific">Bifidobacterium dentium</name>
    <dbReference type="NCBI Taxonomy" id="1689"/>
    <lineage>
        <taxon>Bacteria</taxon>
        <taxon>Bacillati</taxon>
        <taxon>Actinomycetota</taxon>
        <taxon>Actinomycetes</taxon>
        <taxon>Bifidobacteriales</taxon>
        <taxon>Bifidobacteriaceae</taxon>
        <taxon>Bifidobacterium</taxon>
    </lineage>
</organism>
<sequence>MVSMTQDNDRRLLPWSYRQPMPVRLLIDVLSGAAIGAVGTMAHRMGASMNIPYGLALAFLIVILSTWCARSRDGVVGLALHLISSSLVVWTVMAGYGPGGDALIPVGFGSDANMPFFSDHAGYFWLYGIVLIPCIMLLLPKRWFVVQPRTDTDAQPME</sequence>